<evidence type="ECO:0000313" key="6">
    <source>
        <dbReference type="RefSeq" id="XP_035673567.1"/>
    </source>
</evidence>
<dbReference type="RefSeq" id="XP_035673567.1">
    <property type="nucleotide sequence ID" value="XM_035817674.1"/>
</dbReference>
<keyword evidence="3" id="KW-0732">Signal</keyword>
<dbReference type="AlphaFoldDB" id="A0A9J7KZY1"/>
<dbReference type="Proteomes" id="UP000001554">
    <property type="component" value="Chromosome 4"/>
</dbReference>
<dbReference type="RefSeq" id="XP_035673566.1">
    <property type="nucleotide sequence ID" value="XM_035817673.1"/>
</dbReference>
<dbReference type="OMA" id="WIVTMEW"/>
<gene>
    <name evidence="5 6" type="primary">LOC118413980</name>
</gene>
<accession>A0A9J7KZY1</accession>
<proteinExistence type="predicted"/>
<evidence type="ECO:0000256" key="2">
    <source>
        <dbReference type="SAM" id="MobiDB-lite"/>
    </source>
</evidence>
<feature type="region of interest" description="Disordered" evidence="2">
    <location>
        <begin position="25"/>
        <end position="49"/>
    </location>
</feature>
<dbReference type="KEGG" id="bfo:118413980"/>
<reference evidence="4" key="1">
    <citation type="journal article" date="2020" name="Nat. Ecol. Evol.">
        <title>Deeply conserved synteny resolves early events in vertebrate evolution.</title>
        <authorList>
            <person name="Simakov O."/>
            <person name="Marletaz F."/>
            <person name="Yue J.X."/>
            <person name="O'Connell B."/>
            <person name="Jenkins J."/>
            <person name="Brandt A."/>
            <person name="Calef R."/>
            <person name="Tung C.H."/>
            <person name="Huang T.K."/>
            <person name="Schmutz J."/>
            <person name="Satoh N."/>
            <person name="Yu J.K."/>
            <person name="Putnam N.H."/>
            <person name="Green R.E."/>
            <person name="Rokhsar D.S."/>
        </authorList>
    </citation>
    <scope>NUCLEOTIDE SEQUENCE [LARGE SCALE GENOMIC DNA]</scope>
    <source>
        <strain evidence="4">S238N-H82</strain>
    </source>
</reference>
<feature type="signal peptide" evidence="3">
    <location>
        <begin position="1"/>
        <end position="22"/>
    </location>
</feature>
<keyword evidence="1" id="KW-0175">Coiled coil</keyword>
<reference evidence="5 6" key="2">
    <citation type="submission" date="2025-04" db="UniProtKB">
        <authorList>
            <consortium name="RefSeq"/>
        </authorList>
    </citation>
    <scope>IDENTIFICATION</scope>
    <source>
        <strain evidence="5 6">S238N-H82</strain>
        <tissue evidence="5 6">Testes</tissue>
    </source>
</reference>
<dbReference type="OrthoDB" id="10361310at2759"/>
<evidence type="ECO:0000313" key="4">
    <source>
        <dbReference type="Proteomes" id="UP000001554"/>
    </source>
</evidence>
<keyword evidence="4" id="KW-1185">Reference proteome</keyword>
<evidence type="ECO:0000256" key="1">
    <source>
        <dbReference type="SAM" id="Coils"/>
    </source>
</evidence>
<evidence type="ECO:0000313" key="5">
    <source>
        <dbReference type="RefSeq" id="XP_035673566.1"/>
    </source>
</evidence>
<sequence>MDWAHILLLCGTVGFLVSSSAAVPTTKHSGLSLPPPAASHSKPSGNKSNWQNIQDVYFELTNIRNQLSEAQEQLREAYDNNDYDAARELAEQIRGLQQQLQEAYNHLNALTG</sequence>
<protein>
    <submittedName>
        <fullName evidence="5 6">Uncharacterized protein LOC118413980</fullName>
    </submittedName>
</protein>
<name>A0A9J7KZY1_BRAFL</name>
<feature type="coiled-coil region" evidence="1">
    <location>
        <begin position="53"/>
        <end position="106"/>
    </location>
</feature>
<organism evidence="4 6">
    <name type="scientific">Branchiostoma floridae</name>
    <name type="common">Florida lancelet</name>
    <name type="synonym">Amphioxus</name>
    <dbReference type="NCBI Taxonomy" id="7739"/>
    <lineage>
        <taxon>Eukaryota</taxon>
        <taxon>Metazoa</taxon>
        <taxon>Chordata</taxon>
        <taxon>Cephalochordata</taxon>
        <taxon>Leptocardii</taxon>
        <taxon>Amphioxiformes</taxon>
        <taxon>Branchiostomatidae</taxon>
        <taxon>Branchiostoma</taxon>
    </lineage>
</organism>
<evidence type="ECO:0000256" key="3">
    <source>
        <dbReference type="SAM" id="SignalP"/>
    </source>
</evidence>
<dbReference type="GeneID" id="118413980"/>
<feature type="chain" id="PRO_5044698893" evidence="3">
    <location>
        <begin position="23"/>
        <end position="112"/>
    </location>
</feature>